<dbReference type="PANTHER" id="PTHR34322:SF2">
    <property type="entry name" value="TRANSPOSASE IS200-LIKE DOMAIN-CONTAINING PROTEIN"/>
    <property type="match status" value="1"/>
</dbReference>
<feature type="domain" description="Transposase IS200-like" evidence="2">
    <location>
        <begin position="11"/>
        <end position="160"/>
    </location>
</feature>
<dbReference type="GO" id="GO:0006313">
    <property type="term" value="P:DNA transposition"/>
    <property type="evidence" value="ECO:0007669"/>
    <property type="project" value="InterPro"/>
</dbReference>
<comment type="caution">
    <text evidence="3">The sequence shown here is derived from an EMBL/GenBank/DDBJ whole genome shotgun (WGS) entry which is preliminary data.</text>
</comment>
<dbReference type="AlphaFoldDB" id="A0A5D0MQG9"/>
<name>A0A5D0MQG9_FLESI</name>
<dbReference type="Proteomes" id="UP000323337">
    <property type="component" value="Unassembled WGS sequence"/>
</dbReference>
<dbReference type="GO" id="GO:0004803">
    <property type="term" value="F:transposase activity"/>
    <property type="evidence" value="ECO:0007669"/>
    <property type="project" value="InterPro"/>
</dbReference>
<keyword evidence="1" id="KW-0812">Transmembrane</keyword>
<dbReference type="GO" id="GO:0003677">
    <property type="term" value="F:DNA binding"/>
    <property type="evidence" value="ECO:0007669"/>
    <property type="project" value="InterPro"/>
</dbReference>
<dbReference type="RefSeq" id="WP_303700582.1">
    <property type="nucleotide sequence ID" value="NZ_VSIV01000088.1"/>
</dbReference>
<dbReference type="SUPFAM" id="SSF143422">
    <property type="entry name" value="Transposase IS200-like"/>
    <property type="match status" value="1"/>
</dbReference>
<dbReference type="Gene3D" id="3.30.70.1290">
    <property type="entry name" value="Transposase IS200-like"/>
    <property type="match status" value="1"/>
</dbReference>
<dbReference type="EMBL" id="VSIV01000088">
    <property type="protein sequence ID" value="TYB33910.1"/>
    <property type="molecule type" value="Genomic_DNA"/>
</dbReference>
<dbReference type="InterPro" id="IPR036515">
    <property type="entry name" value="Transposase_17_sf"/>
</dbReference>
<keyword evidence="1" id="KW-0472">Membrane</keyword>
<evidence type="ECO:0000259" key="2">
    <source>
        <dbReference type="SMART" id="SM01321"/>
    </source>
</evidence>
<dbReference type="InterPro" id="IPR002686">
    <property type="entry name" value="Transposase_17"/>
</dbReference>
<proteinExistence type="predicted"/>
<gene>
    <name evidence="3" type="ORF">FXF49_03825</name>
</gene>
<keyword evidence="1" id="KW-1133">Transmembrane helix</keyword>
<sequence length="294" mass="34225">MARTRRFKAKGDVAYYHVVSRTVGGEFLLGDVEKEKLLSVIMQFSMIYFVSVIGYCIMDNHFHLLVKTSSVSDVDDDELKQKLSKYNKIDSGDISEANLIKYKEKLTDISEYVKSIKMTFSRWYNKRNNRRGYFWGDRFKSVLVEKGESLLNMLAYIDLNPVRAKICERPEDYRWCSISHRAAGVTDGFLSFEGTEIKEMDDYVSYIYGIGKLERKTGGGREKGKISEDSKPAINVWQHRIRYFSDTLVIGSKGFIESAYKIFEDKIRKKERKAHKVPINMSSQLYSIRRLNRI</sequence>
<dbReference type="SMART" id="SM01321">
    <property type="entry name" value="Y1_Tnp"/>
    <property type="match status" value="1"/>
</dbReference>
<reference evidence="3 4" key="1">
    <citation type="submission" date="2019-08" db="EMBL/GenBank/DDBJ databases">
        <title>Genomic characterization of a novel candidate phylum (ARYD3) from a high temperature, high salinity tertiary oil reservoir in north central Oklahoma, USA.</title>
        <authorList>
            <person name="Youssef N.H."/>
            <person name="Yadav A."/>
            <person name="Elshahed M.S."/>
        </authorList>
    </citation>
    <scope>NUCLEOTIDE SEQUENCE [LARGE SCALE GENOMIC DNA]</scope>
    <source>
        <strain evidence="3">ARYD1</strain>
    </source>
</reference>
<organism evidence="3 4">
    <name type="scientific">Flexistipes sinusarabici</name>
    <dbReference type="NCBI Taxonomy" id="2352"/>
    <lineage>
        <taxon>Bacteria</taxon>
        <taxon>Pseudomonadati</taxon>
        <taxon>Deferribacterota</taxon>
        <taxon>Deferribacteres</taxon>
        <taxon>Deferribacterales</taxon>
        <taxon>Flexistipitaceae</taxon>
        <taxon>Flexistipes</taxon>
    </lineage>
</organism>
<accession>A0A5D0MQG9</accession>
<evidence type="ECO:0000256" key="1">
    <source>
        <dbReference type="SAM" id="Phobius"/>
    </source>
</evidence>
<evidence type="ECO:0000313" key="4">
    <source>
        <dbReference type="Proteomes" id="UP000323337"/>
    </source>
</evidence>
<evidence type="ECO:0000313" key="3">
    <source>
        <dbReference type="EMBL" id="TYB33910.1"/>
    </source>
</evidence>
<feature type="transmembrane region" description="Helical" evidence="1">
    <location>
        <begin position="37"/>
        <end position="58"/>
    </location>
</feature>
<dbReference type="PANTHER" id="PTHR34322">
    <property type="entry name" value="TRANSPOSASE, Y1_TNP DOMAIN-CONTAINING"/>
    <property type="match status" value="1"/>
</dbReference>
<protein>
    <recommendedName>
        <fullName evidence="2">Transposase IS200-like domain-containing protein</fullName>
    </recommendedName>
</protein>